<sequence>VIFGAANFYHTSEIFEKTTQFSYLSEREREITFKTENGFYYRYYKILTSYNEKPFSSRLEKFFADNLTEYPSTIQPIKRFNVYPEVMLVLGSFYLVFEKMITSLNMTFKECWDVSRGPGFPPIQSCIGIQEPMYFYLNCIWFLAAITTVCIFLTGASLGSGLFGGLVAVVCFFFNHGESTRVQTYPPLRESFGFPFFMMHHLCITKVLQSQQVTWQQLLALSSLTAAFLLSWQFGQFVVLVQIYVIFFLHVMHLISFNQSLCLALAICKHIVDLLKMKLGRGSDFSSLLYLSQAEFQSLPSLTVAGYSSTLLLPSVIVAVTFCILHFLRSLFIQRQKQRAETSSQSDVSSHVPHVYHVIMLGAFAVMAGVFMRLKLFLTPQMCIVTSLLASRRHIPIKQTSMHAGLLALLLAGMAVQGVSNLKKQYDVSPCGGLAETEELLNWIDQIQPEGAFAGNMNIMASILLSTERPIVNHPQFEDEGVRNRTMAVYRIFSRQPAMKVYQVLHELQVSFIVIINQSVEVLGGIWDILEPRILNWTPLYELLVSGNPHPFKRVFQNEVYTVIQMPLKAIEFRPPRSYKA</sequence>
<dbReference type="InterPro" id="IPR018732">
    <property type="entry name" value="Dpy-19/Dpy-19-like"/>
</dbReference>
<dbReference type="AlphaFoldDB" id="A0A7R9FS98"/>
<evidence type="ECO:0000256" key="8">
    <source>
        <dbReference type="SAM" id="Phobius"/>
    </source>
</evidence>
<keyword evidence="5 8" id="KW-0812">Transmembrane</keyword>
<evidence type="ECO:0000313" key="9">
    <source>
        <dbReference type="EMBL" id="CAD7253156.1"/>
    </source>
</evidence>
<gene>
    <name evidence="9" type="ORF">DSTB1V02_LOCUS12906</name>
</gene>
<keyword evidence="6 8" id="KW-1133">Transmembrane helix</keyword>
<comment type="similarity">
    <text evidence="2">Belongs to the dpy-19 family.</text>
</comment>
<dbReference type="PANTHER" id="PTHR31488">
    <property type="entry name" value="DPY-19-LIKE 1, LIKE (H. SAPIENS)"/>
    <property type="match status" value="1"/>
</dbReference>
<dbReference type="EMBL" id="CAJPEV010005362">
    <property type="protein sequence ID" value="CAG0903075.1"/>
    <property type="molecule type" value="Genomic_DNA"/>
</dbReference>
<comment type="subcellular location">
    <subcellularLocation>
        <location evidence="1">Membrane</location>
        <topology evidence="1">Multi-pass membrane protein</topology>
    </subcellularLocation>
</comment>
<dbReference type="PANTHER" id="PTHR31488:SF1">
    <property type="entry name" value="C-MANNOSYLTRANSFERASE DPY19L1"/>
    <property type="match status" value="1"/>
</dbReference>
<feature type="transmembrane region" description="Helical" evidence="8">
    <location>
        <begin position="354"/>
        <end position="372"/>
    </location>
</feature>
<keyword evidence="3" id="KW-0328">Glycosyltransferase</keyword>
<feature type="transmembrane region" description="Helical" evidence="8">
    <location>
        <begin position="80"/>
        <end position="97"/>
    </location>
</feature>
<feature type="transmembrane region" description="Helical" evidence="8">
    <location>
        <begin position="241"/>
        <end position="268"/>
    </location>
</feature>
<evidence type="ECO:0000256" key="3">
    <source>
        <dbReference type="ARBA" id="ARBA00022676"/>
    </source>
</evidence>
<proteinExistence type="inferred from homology"/>
<evidence type="ECO:0000256" key="2">
    <source>
        <dbReference type="ARBA" id="ARBA00008744"/>
    </source>
</evidence>
<feature type="transmembrane region" description="Helical" evidence="8">
    <location>
        <begin position="140"/>
        <end position="173"/>
    </location>
</feature>
<name>A0A7R9FS98_9CRUS</name>
<evidence type="ECO:0000256" key="6">
    <source>
        <dbReference type="ARBA" id="ARBA00022989"/>
    </source>
</evidence>
<accession>A0A7R9FS98</accession>
<organism evidence="9">
    <name type="scientific">Darwinula stevensoni</name>
    <dbReference type="NCBI Taxonomy" id="69355"/>
    <lineage>
        <taxon>Eukaryota</taxon>
        <taxon>Metazoa</taxon>
        <taxon>Ecdysozoa</taxon>
        <taxon>Arthropoda</taxon>
        <taxon>Crustacea</taxon>
        <taxon>Oligostraca</taxon>
        <taxon>Ostracoda</taxon>
        <taxon>Podocopa</taxon>
        <taxon>Podocopida</taxon>
        <taxon>Darwinulocopina</taxon>
        <taxon>Darwinuloidea</taxon>
        <taxon>Darwinulidae</taxon>
        <taxon>Darwinula</taxon>
    </lineage>
</organism>
<evidence type="ECO:0000256" key="1">
    <source>
        <dbReference type="ARBA" id="ARBA00004141"/>
    </source>
</evidence>
<dbReference type="EMBL" id="LR904879">
    <property type="protein sequence ID" value="CAD7253156.1"/>
    <property type="molecule type" value="Genomic_DNA"/>
</dbReference>
<feature type="transmembrane region" description="Helical" evidence="8">
    <location>
        <begin position="311"/>
        <end position="334"/>
    </location>
</feature>
<evidence type="ECO:0000256" key="7">
    <source>
        <dbReference type="ARBA" id="ARBA00023136"/>
    </source>
</evidence>
<keyword evidence="4" id="KW-0808">Transferase</keyword>
<feature type="non-terminal residue" evidence="9">
    <location>
        <position position="1"/>
    </location>
</feature>
<evidence type="ECO:0000256" key="4">
    <source>
        <dbReference type="ARBA" id="ARBA00022679"/>
    </source>
</evidence>
<protein>
    <submittedName>
        <fullName evidence="9">Uncharacterized protein</fullName>
    </submittedName>
</protein>
<evidence type="ECO:0000313" key="10">
    <source>
        <dbReference type="Proteomes" id="UP000677054"/>
    </source>
</evidence>
<dbReference type="GO" id="GO:0005637">
    <property type="term" value="C:nuclear inner membrane"/>
    <property type="evidence" value="ECO:0007669"/>
    <property type="project" value="TreeGrafter"/>
</dbReference>
<dbReference type="Proteomes" id="UP000677054">
    <property type="component" value="Unassembled WGS sequence"/>
</dbReference>
<dbReference type="OrthoDB" id="6019623at2759"/>
<reference evidence="9" key="1">
    <citation type="submission" date="2020-11" db="EMBL/GenBank/DDBJ databases">
        <authorList>
            <person name="Tran Van P."/>
        </authorList>
    </citation>
    <scope>NUCLEOTIDE SEQUENCE</scope>
</reference>
<dbReference type="Pfam" id="PF10034">
    <property type="entry name" value="Dpy19"/>
    <property type="match status" value="2"/>
</dbReference>
<evidence type="ECO:0000256" key="5">
    <source>
        <dbReference type="ARBA" id="ARBA00022692"/>
    </source>
</evidence>
<dbReference type="GO" id="GO:0000030">
    <property type="term" value="F:mannosyltransferase activity"/>
    <property type="evidence" value="ECO:0007669"/>
    <property type="project" value="TreeGrafter"/>
</dbReference>
<keyword evidence="10" id="KW-1185">Reference proteome</keyword>
<keyword evidence="7 8" id="KW-0472">Membrane</keyword>